<dbReference type="Proteomes" id="UP000595564">
    <property type="component" value="Chromosome"/>
</dbReference>
<evidence type="ECO:0000313" key="2">
    <source>
        <dbReference type="EMBL" id="BBB33372.1"/>
    </source>
</evidence>
<name>A0A7R6PVE8_9BACT</name>
<dbReference type="EMBL" id="AP017470">
    <property type="protein sequence ID" value="BBB33372.1"/>
    <property type="molecule type" value="Genomic_DNA"/>
</dbReference>
<feature type="domain" description="Cupin type-2" evidence="1">
    <location>
        <begin position="41"/>
        <end position="109"/>
    </location>
</feature>
<protein>
    <recommendedName>
        <fullName evidence="1">Cupin type-2 domain-containing protein</fullName>
    </recommendedName>
</protein>
<dbReference type="InterPro" id="IPR014710">
    <property type="entry name" value="RmlC-like_jellyroll"/>
</dbReference>
<gene>
    <name evidence="2" type="ORF">TTHT_1920</name>
</gene>
<organism evidence="2 3">
    <name type="scientific">Thermotomaculum hydrothermale</name>
    <dbReference type="NCBI Taxonomy" id="981385"/>
    <lineage>
        <taxon>Bacteria</taxon>
        <taxon>Pseudomonadati</taxon>
        <taxon>Acidobacteriota</taxon>
        <taxon>Holophagae</taxon>
        <taxon>Thermotomaculales</taxon>
        <taxon>Thermotomaculaceae</taxon>
        <taxon>Thermotomaculum</taxon>
    </lineage>
</organism>
<sequence length="120" mass="13623">MFVSHIDKIEGIKLKGDNLKDAVKKVLIGPKEGWEDHVMRLFSLKEGGYTPKHSHPWIHVNIILEGKGTLFLEGKEYEVERGSVALVPENALHQYRADRGEKLEFICIVPLKGESGYQLK</sequence>
<evidence type="ECO:0000313" key="3">
    <source>
        <dbReference type="Proteomes" id="UP000595564"/>
    </source>
</evidence>
<dbReference type="InterPro" id="IPR011051">
    <property type="entry name" value="RmlC_Cupin_sf"/>
</dbReference>
<dbReference type="CDD" id="cd02222">
    <property type="entry name" value="cupin_TM1459-like"/>
    <property type="match status" value="1"/>
</dbReference>
<dbReference type="PANTHER" id="PTHR37694:SF1">
    <property type="entry name" value="SLR8022 PROTEIN"/>
    <property type="match status" value="1"/>
</dbReference>
<keyword evidence="3" id="KW-1185">Reference proteome</keyword>
<dbReference type="KEGG" id="thyd:TTHT_1920"/>
<reference evidence="2 3" key="1">
    <citation type="journal article" date="2012" name="Extremophiles">
        <title>Thermotomaculum hydrothermale gen. nov., sp. nov., a novel heterotrophic thermophile within the phylum Acidobacteria from a deep-sea hydrothermal vent chimney in the Southern Okinawa Trough.</title>
        <authorList>
            <person name="Izumi H."/>
            <person name="Nunoura T."/>
            <person name="Miyazaki M."/>
            <person name="Mino S."/>
            <person name="Toki T."/>
            <person name="Takai K."/>
            <person name="Sako Y."/>
            <person name="Sawabe T."/>
            <person name="Nakagawa S."/>
        </authorList>
    </citation>
    <scope>NUCLEOTIDE SEQUENCE [LARGE SCALE GENOMIC DNA]</scope>
    <source>
        <strain evidence="2 3">AC55</strain>
    </source>
</reference>
<dbReference type="AlphaFoldDB" id="A0A7R6PVE8"/>
<dbReference type="RefSeq" id="WP_201327679.1">
    <property type="nucleotide sequence ID" value="NZ_AP017470.1"/>
</dbReference>
<accession>A0A7R6PVE8</accession>
<evidence type="ECO:0000259" key="1">
    <source>
        <dbReference type="Pfam" id="PF07883"/>
    </source>
</evidence>
<proteinExistence type="predicted"/>
<dbReference type="PANTHER" id="PTHR37694">
    <property type="entry name" value="SLR8022 PROTEIN"/>
    <property type="match status" value="1"/>
</dbReference>
<dbReference type="SUPFAM" id="SSF51182">
    <property type="entry name" value="RmlC-like cupins"/>
    <property type="match status" value="1"/>
</dbReference>
<dbReference type="Pfam" id="PF07883">
    <property type="entry name" value="Cupin_2"/>
    <property type="match status" value="1"/>
</dbReference>
<dbReference type="Gene3D" id="2.60.120.10">
    <property type="entry name" value="Jelly Rolls"/>
    <property type="match status" value="1"/>
</dbReference>
<dbReference type="InterPro" id="IPR013096">
    <property type="entry name" value="Cupin_2"/>
</dbReference>